<keyword evidence="5" id="KW-0472">Membrane</keyword>
<organism evidence="7 8">
    <name type="scientific">Culicoidibacter larvae</name>
    <dbReference type="NCBI Taxonomy" id="2579976"/>
    <lineage>
        <taxon>Bacteria</taxon>
        <taxon>Bacillati</taxon>
        <taxon>Bacillota</taxon>
        <taxon>Culicoidibacteria</taxon>
        <taxon>Culicoidibacterales</taxon>
        <taxon>Culicoidibacteraceae</taxon>
        <taxon>Culicoidibacter</taxon>
    </lineage>
</organism>
<dbReference type="PROSITE" id="PS50847">
    <property type="entry name" value="GRAM_POS_ANCHORING"/>
    <property type="match status" value="1"/>
</dbReference>
<keyword evidence="8" id="KW-1185">Reference proteome</keyword>
<evidence type="ECO:0000256" key="3">
    <source>
        <dbReference type="ARBA" id="ARBA00022729"/>
    </source>
</evidence>
<name>A0A5R8QDZ6_9FIRM</name>
<comment type="caution">
    <text evidence="7">The sequence shown here is derived from an EMBL/GenBank/DDBJ whole genome shotgun (WGS) entry which is preliminary data.</text>
</comment>
<dbReference type="AlphaFoldDB" id="A0A5R8QDZ6"/>
<evidence type="ECO:0000313" key="7">
    <source>
        <dbReference type="EMBL" id="TLG75424.1"/>
    </source>
</evidence>
<evidence type="ECO:0000259" key="6">
    <source>
        <dbReference type="PROSITE" id="PS50847"/>
    </source>
</evidence>
<dbReference type="RefSeq" id="WP_138190631.1">
    <property type="nucleotide sequence ID" value="NZ_VBWP01000003.1"/>
</dbReference>
<keyword evidence="5" id="KW-1133">Transmembrane helix</keyword>
<feature type="domain" description="Gram-positive cocci surface proteins LPxTG" evidence="6">
    <location>
        <begin position="434"/>
        <end position="465"/>
    </location>
</feature>
<keyword evidence="3" id="KW-0732">Signal</keyword>
<evidence type="ECO:0000256" key="2">
    <source>
        <dbReference type="ARBA" id="ARBA00022525"/>
    </source>
</evidence>
<dbReference type="EMBL" id="VBWP01000003">
    <property type="protein sequence ID" value="TLG75424.1"/>
    <property type="molecule type" value="Genomic_DNA"/>
</dbReference>
<reference evidence="7 8" key="1">
    <citation type="submission" date="2019-05" db="EMBL/GenBank/DDBJ databases">
        <title>Culicoidintestinum kansasii gen. nov., sp. nov. from the gastrointestinal tract of the biting midge, Culicoides sonorensis.</title>
        <authorList>
            <person name="Neupane S."/>
            <person name="Ghosh A."/>
            <person name="Gunther S."/>
            <person name="Martin K."/>
            <person name="Zurek L."/>
        </authorList>
    </citation>
    <scope>NUCLEOTIDE SEQUENCE [LARGE SCALE GENOMIC DNA]</scope>
    <source>
        <strain evidence="7 8">CS-1</strain>
    </source>
</reference>
<dbReference type="InParanoid" id="A0A5R8QDZ6"/>
<dbReference type="Pfam" id="PF20609">
    <property type="entry name" value="pAdhesive_17"/>
    <property type="match status" value="1"/>
</dbReference>
<gene>
    <name evidence="7" type="ORF">FEZ08_05075</name>
</gene>
<evidence type="ECO:0000313" key="8">
    <source>
        <dbReference type="Proteomes" id="UP000306912"/>
    </source>
</evidence>
<feature type="transmembrane region" description="Helical" evidence="5">
    <location>
        <begin position="441"/>
        <end position="461"/>
    </location>
</feature>
<protein>
    <submittedName>
        <fullName evidence="7">LPXTG cell wall anchor domain-containing protein</fullName>
    </submittedName>
</protein>
<dbReference type="OrthoDB" id="7355596at2"/>
<keyword evidence="1" id="KW-0134">Cell wall</keyword>
<dbReference type="Proteomes" id="UP000306912">
    <property type="component" value="Unassembled WGS sequence"/>
</dbReference>
<proteinExistence type="predicted"/>
<evidence type="ECO:0000256" key="4">
    <source>
        <dbReference type="ARBA" id="ARBA00023088"/>
    </source>
</evidence>
<keyword evidence="5" id="KW-0812">Transmembrane</keyword>
<keyword evidence="2" id="KW-0964">Secreted</keyword>
<dbReference type="InterPro" id="IPR019931">
    <property type="entry name" value="LPXTG_anchor"/>
</dbReference>
<accession>A0A5R8QDZ6</accession>
<dbReference type="NCBIfam" id="TIGR01167">
    <property type="entry name" value="LPXTG_anchor"/>
    <property type="match status" value="1"/>
</dbReference>
<keyword evidence="4" id="KW-0572">Peptidoglycan-anchor</keyword>
<evidence type="ECO:0000256" key="5">
    <source>
        <dbReference type="SAM" id="Phobius"/>
    </source>
</evidence>
<sequence length="465" mass="48812">MKKSKKIWGAGLVSAALASVIVAGSFFPLAQSVSATDIILWSDTTLSSDKPVISETGTHDINFTLSAFTKDELRLLVQSKTASFKIPEELVGKIEANGDAQIEITYELAKALFEELGINNLVSTIDNGVDKLAAFLAESELFGYNVNFDDIYAALDLKTIWDNISVLSLNAPVTVSEDGAYLSVTFEDNAFDKIAEVLRDIINNIGTALDTFEITNPGVMGGIISSIAMSMWDVVVDAYDLLAAPILHSLVDGADLIASIGDFRTKFTTKVILPTTLTAEYDFFKTYAPHGLTVEVDGTFTTPALIPIELWTDRHDTTTITFADIVAPDAPVVNAINGTQAAGYTINADDIEKGATITVVNANGDVLASGIAGPVDLVVAAGAAKAEETLYLYATDTAGNKSDSAIAVMPVEAATADEAGTNGTNGNTPNTSGLPVTGDDAAVFGLLGGLGAVTAAAYFLIRKKS</sequence>
<dbReference type="InterPro" id="IPR046762">
    <property type="entry name" value="pAdhesive_17"/>
</dbReference>
<evidence type="ECO:0000256" key="1">
    <source>
        <dbReference type="ARBA" id="ARBA00022512"/>
    </source>
</evidence>